<evidence type="ECO:0000259" key="1">
    <source>
        <dbReference type="Pfam" id="PF00485"/>
    </source>
</evidence>
<organism evidence="2 3">
    <name type="scientific">Nocardioides luti</name>
    <dbReference type="NCBI Taxonomy" id="2761101"/>
    <lineage>
        <taxon>Bacteria</taxon>
        <taxon>Bacillati</taxon>
        <taxon>Actinomycetota</taxon>
        <taxon>Actinomycetes</taxon>
        <taxon>Propionibacteriales</taxon>
        <taxon>Nocardioidaceae</taxon>
        <taxon>Nocardioides</taxon>
    </lineage>
</organism>
<protein>
    <submittedName>
        <fullName evidence="2">Nucleoside/nucleotide kinase family protein</fullName>
    </submittedName>
</protein>
<name>A0A7X0RF55_9ACTN</name>
<dbReference type="SUPFAM" id="SSF52540">
    <property type="entry name" value="P-loop containing nucleoside triphosphate hydrolases"/>
    <property type="match status" value="1"/>
</dbReference>
<sequence length="211" mass="22224">MVADPVTDLPPGVGGRVLLGITGSPGAGKSTLAAALGTAYDAAVVPMDGFHLADVELVRRGLRDRKGAPETFDAEGYADLLTRLRSRPAHTVMAPMFERGLEQPVAGAIPVPASAGLVVTEGNYLLLERPPWPDVRAQLDRVWHVVTDDALRLPRLVARHVASGKSPAAAAAWVHRVDQANAVLVEEAAARADVVLDLTGWVSISPDIRGS</sequence>
<evidence type="ECO:0000313" key="3">
    <source>
        <dbReference type="Proteomes" id="UP000523955"/>
    </source>
</evidence>
<dbReference type="PANTHER" id="PTHR10285">
    <property type="entry name" value="URIDINE KINASE"/>
    <property type="match status" value="1"/>
</dbReference>
<keyword evidence="3" id="KW-1185">Reference proteome</keyword>
<proteinExistence type="predicted"/>
<dbReference type="GO" id="GO:0005524">
    <property type="term" value="F:ATP binding"/>
    <property type="evidence" value="ECO:0007669"/>
    <property type="project" value="InterPro"/>
</dbReference>
<dbReference type="EMBL" id="JACKXE010000001">
    <property type="protein sequence ID" value="MBB6627181.1"/>
    <property type="molecule type" value="Genomic_DNA"/>
</dbReference>
<keyword evidence="2" id="KW-0418">Kinase</keyword>
<dbReference type="GO" id="GO:0016301">
    <property type="term" value="F:kinase activity"/>
    <property type="evidence" value="ECO:0007669"/>
    <property type="project" value="UniProtKB-KW"/>
</dbReference>
<dbReference type="Gene3D" id="3.40.50.300">
    <property type="entry name" value="P-loop containing nucleotide triphosphate hydrolases"/>
    <property type="match status" value="1"/>
</dbReference>
<evidence type="ECO:0000313" key="2">
    <source>
        <dbReference type="EMBL" id="MBB6627181.1"/>
    </source>
</evidence>
<dbReference type="InterPro" id="IPR006083">
    <property type="entry name" value="PRK/URK"/>
</dbReference>
<feature type="domain" description="Phosphoribulokinase/uridine kinase" evidence="1">
    <location>
        <begin position="19"/>
        <end position="199"/>
    </location>
</feature>
<keyword evidence="2" id="KW-0808">Transferase</keyword>
<dbReference type="AlphaFoldDB" id="A0A7X0RF55"/>
<comment type="caution">
    <text evidence="2">The sequence shown here is derived from an EMBL/GenBank/DDBJ whole genome shotgun (WGS) entry which is preliminary data.</text>
</comment>
<dbReference type="Pfam" id="PF00485">
    <property type="entry name" value="PRK"/>
    <property type="match status" value="1"/>
</dbReference>
<dbReference type="InterPro" id="IPR027417">
    <property type="entry name" value="P-loop_NTPase"/>
</dbReference>
<gene>
    <name evidence="2" type="ORF">H5V45_07585</name>
</gene>
<accession>A0A7X0RF55</accession>
<dbReference type="Proteomes" id="UP000523955">
    <property type="component" value="Unassembled WGS sequence"/>
</dbReference>
<reference evidence="2 3" key="1">
    <citation type="submission" date="2020-08" db="EMBL/GenBank/DDBJ databases">
        <authorList>
            <person name="Seo M.-J."/>
        </authorList>
    </citation>
    <scope>NUCLEOTIDE SEQUENCE [LARGE SCALE GENOMIC DNA]</scope>
    <source>
        <strain evidence="2 3">KIGAM211</strain>
    </source>
</reference>
<dbReference type="NCBIfam" id="NF006743">
    <property type="entry name" value="PRK09270.1-2"/>
    <property type="match status" value="1"/>
</dbReference>